<dbReference type="Pfam" id="PF13738">
    <property type="entry name" value="Pyr_redox_3"/>
    <property type="match status" value="1"/>
</dbReference>
<evidence type="ECO:0000313" key="3">
    <source>
        <dbReference type="Proteomes" id="UP000004816"/>
    </source>
</evidence>
<protein>
    <recommendedName>
        <fullName evidence="4">4-hydroxyacetophenone monooxygenase</fullName>
    </recommendedName>
</protein>
<dbReference type="PANTHER" id="PTHR42877">
    <property type="entry name" value="L-ORNITHINE N(5)-MONOOXYGENASE-RELATED"/>
    <property type="match status" value="1"/>
</dbReference>
<dbReference type="STRING" id="679197.HMPREF9336_01863"/>
<dbReference type="HOGENOM" id="CLU_006937_7_1_11"/>
<dbReference type="InterPro" id="IPR051209">
    <property type="entry name" value="FAD-bind_Monooxygenase_sf"/>
</dbReference>
<gene>
    <name evidence="2" type="ORF">HMPREF9336_01863</name>
</gene>
<evidence type="ECO:0000313" key="2">
    <source>
        <dbReference type="EMBL" id="EFV13276.1"/>
    </source>
</evidence>
<dbReference type="eggNOG" id="COG2072">
    <property type="taxonomic scope" value="Bacteria"/>
</dbReference>
<proteinExistence type="predicted"/>
<sequence length="516" mass="56767">MASTTRGARQNPSQGGAQEPIRTGTVIIGAGFSGLGMAIALQNEGRHDFIVLEKGGGVGGTWWHNTYPGCACDIPSHLYSFSFEQNSNWSKMWSGQPEILEYLQGVADRHGVLPHVRLNTTVSGARWNDATHEWHVTTESGDEYIARYLVSGIGALHVPSIPKLQGIESFDGPSFHSAEWDHDVDLTGKRVAVIGTGASAIQFVPQIVDKVAELHVYQRTAPWVLPRTNIRIPAVARSLFQRLPLARKALRAQIYWGAELGAYAMNRRPALLKGVAFIGKRYIASQIKDPVLREKVTPNYTPGCKRLLGSDTYYKALTNPKTQVITEGIDRVEGNTLVSRDGARRDVDVIIYGTGFSVDGSYRAVNLIGQGGEDLHERWNAQGIQGHLGITVADVPNAFILLGPNTGLGHNSIVFMIESQIRYAVQAMRLAESRGATSIASKSAVQARFNDEVQRKLSTAVWATGGCKSWYVDEHGRNWTLWPGFTWEYWLRTRKVNAEDFQFATVATQAAEPVNA</sequence>
<feature type="region of interest" description="Disordered" evidence="1">
    <location>
        <begin position="1"/>
        <end position="20"/>
    </location>
</feature>
<dbReference type="AlphaFoldDB" id="E5XQU1"/>
<dbReference type="EMBL" id="ACZI02000002">
    <property type="protein sequence ID" value="EFV13276.1"/>
    <property type="molecule type" value="Genomic_DNA"/>
</dbReference>
<dbReference type="SUPFAM" id="SSF51905">
    <property type="entry name" value="FAD/NAD(P)-binding domain"/>
    <property type="match status" value="2"/>
</dbReference>
<name>E5XQU1_SEGRC</name>
<organism evidence="2 3">
    <name type="scientific">Segniliparus rugosus (strain ATCC BAA-974 / DSM 45345 / CCUG 50838 / CIP 108380 / JCM 13579 / CDC 945)</name>
    <dbReference type="NCBI Taxonomy" id="679197"/>
    <lineage>
        <taxon>Bacteria</taxon>
        <taxon>Bacillati</taxon>
        <taxon>Actinomycetota</taxon>
        <taxon>Actinomycetes</taxon>
        <taxon>Mycobacteriales</taxon>
        <taxon>Segniliparaceae</taxon>
        <taxon>Segniliparus</taxon>
    </lineage>
</organism>
<dbReference type="RefSeq" id="WP_007469708.1">
    <property type="nucleotide sequence ID" value="NZ_KI391953.1"/>
</dbReference>
<evidence type="ECO:0008006" key="4">
    <source>
        <dbReference type="Google" id="ProtNLM"/>
    </source>
</evidence>
<comment type="caution">
    <text evidence="2">The sequence shown here is derived from an EMBL/GenBank/DDBJ whole genome shotgun (WGS) entry which is preliminary data.</text>
</comment>
<dbReference type="InterPro" id="IPR036188">
    <property type="entry name" value="FAD/NAD-bd_sf"/>
</dbReference>
<reference evidence="2 3" key="1">
    <citation type="journal article" date="2011" name="Stand. Genomic Sci.">
        <title>High quality draft genome sequence of Segniliparus rugosus CDC 945(T)= (ATCC BAA-974(T)).</title>
        <authorList>
            <person name="Earl A.M."/>
            <person name="Desjardins C.A."/>
            <person name="Fitzgerald M.G."/>
            <person name="Arachchi H.M."/>
            <person name="Zeng Q."/>
            <person name="Mehta T."/>
            <person name="Griggs A."/>
            <person name="Birren B.W."/>
            <person name="Toney N.C."/>
            <person name="Carr J."/>
            <person name="Posey J."/>
            <person name="Butler W.R."/>
        </authorList>
    </citation>
    <scope>NUCLEOTIDE SEQUENCE [LARGE SCALE GENOMIC DNA]</scope>
    <source>
        <strain evidence="3">ATCC BAA-974 / DSM 45345 / CCUG 50838 / CIP 108380 / JCM 13579 / CDC 945</strain>
    </source>
</reference>
<dbReference type="OrthoDB" id="5168853at2"/>
<dbReference type="Gene3D" id="3.50.50.60">
    <property type="entry name" value="FAD/NAD(P)-binding domain"/>
    <property type="match status" value="2"/>
</dbReference>
<accession>E5XQU1</accession>
<dbReference type="Proteomes" id="UP000004816">
    <property type="component" value="Unassembled WGS sequence"/>
</dbReference>
<dbReference type="PANTHER" id="PTHR42877:SF4">
    <property type="entry name" value="FAD_NAD(P)-BINDING DOMAIN-CONTAINING PROTEIN-RELATED"/>
    <property type="match status" value="1"/>
</dbReference>
<keyword evidence="3" id="KW-1185">Reference proteome</keyword>
<evidence type="ECO:0000256" key="1">
    <source>
        <dbReference type="SAM" id="MobiDB-lite"/>
    </source>
</evidence>
<feature type="compositionally biased region" description="Polar residues" evidence="1">
    <location>
        <begin position="1"/>
        <end position="16"/>
    </location>
</feature>